<dbReference type="PROSITE" id="PS50297">
    <property type="entry name" value="ANK_REP_REGION"/>
    <property type="match status" value="1"/>
</dbReference>
<gene>
    <name evidence="6" type="ORF">H072_18</name>
</gene>
<dbReference type="SUPFAM" id="SSF48403">
    <property type="entry name" value="Ankyrin repeat"/>
    <property type="match status" value="1"/>
</dbReference>
<keyword evidence="4" id="KW-0472">Membrane</keyword>
<reference evidence="6 7" key="1">
    <citation type="journal article" date="2013" name="PLoS Genet.">
        <title>Genomic mechanisms accounting for the adaptation to parasitism in nematode-trapping fungi.</title>
        <authorList>
            <person name="Meerupati T."/>
            <person name="Andersson K.M."/>
            <person name="Friman E."/>
            <person name="Kumar D."/>
            <person name="Tunlid A."/>
            <person name="Ahren D."/>
        </authorList>
    </citation>
    <scope>NUCLEOTIDE SEQUENCE [LARGE SCALE GENOMIC DNA]</scope>
    <source>
        <strain evidence="6 7">CBS 200.50</strain>
    </source>
</reference>
<dbReference type="AlphaFoldDB" id="S8C2S2"/>
<dbReference type="PANTHER" id="PTHR24189">
    <property type="entry name" value="MYOTROPHIN"/>
    <property type="match status" value="1"/>
</dbReference>
<name>S8C2S2_DACHA</name>
<dbReference type="PROSITE" id="PS50088">
    <property type="entry name" value="ANK_REPEAT"/>
    <property type="match status" value="1"/>
</dbReference>
<protein>
    <recommendedName>
        <fullName evidence="5">Azaphilone pigments biosynthesis cluster protein L N-terminal domain-containing protein</fullName>
    </recommendedName>
</protein>
<accession>S8C2S2</accession>
<dbReference type="EMBL" id="AQGS01000001">
    <property type="protein sequence ID" value="EPS45998.1"/>
    <property type="molecule type" value="Genomic_DNA"/>
</dbReference>
<comment type="caution">
    <text evidence="6">The sequence shown here is derived from an EMBL/GenBank/DDBJ whole genome shotgun (WGS) entry which is preliminary data.</text>
</comment>
<evidence type="ECO:0000259" key="5">
    <source>
        <dbReference type="Pfam" id="PF17111"/>
    </source>
</evidence>
<dbReference type="eggNOG" id="KOG0509">
    <property type="taxonomic scope" value="Eukaryota"/>
</dbReference>
<keyword evidence="2 3" id="KW-0040">ANK repeat</keyword>
<evidence type="ECO:0000256" key="4">
    <source>
        <dbReference type="SAM" id="Phobius"/>
    </source>
</evidence>
<dbReference type="SMART" id="SM00248">
    <property type="entry name" value="ANK"/>
    <property type="match status" value="3"/>
</dbReference>
<dbReference type="HOGENOM" id="CLU_478974_0_0_1"/>
<evidence type="ECO:0000313" key="6">
    <source>
        <dbReference type="EMBL" id="EPS45998.1"/>
    </source>
</evidence>
<dbReference type="Pfam" id="PF12796">
    <property type="entry name" value="Ank_2"/>
    <property type="match status" value="1"/>
</dbReference>
<dbReference type="Pfam" id="PF17111">
    <property type="entry name" value="PigL_N"/>
    <property type="match status" value="1"/>
</dbReference>
<evidence type="ECO:0000313" key="7">
    <source>
        <dbReference type="Proteomes" id="UP000015100"/>
    </source>
</evidence>
<dbReference type="InterPro" id="IPR031348">
    <property type="entry name" value="PigL_N"/>
</dbReference>
<dbReference type="InterPro" id="IPR050745">
    <property type="entry name" value="Multifunctional_regulatory"/>
</dbReference>
<dbReference type="PRINTS" id="PR01415">
    <property type="entry name" value="ANKYRIN"/>
</dbReference>
<reference evidence="7" key="2">
    <citation type="submission" date="2013-04" db="EMBL/GenBank/DDBJ databases">
        <title>Genomic mechanisms accounting for the adaptation to parasitism in nematode-trapping fungi.</title>
        <authorList>
            <person name="Ahren D.G."/>
        </authorList>
    </citation>
    <scope>NUCLEOTIDE SEQUENCE [LARGE SCALE GENOMIC DNA]</scope>
    <source>
        <strain evidence="7">CBS 200.50</strain>
    </source>
</reference>
<dbReference type="Proteomes" id="UP000015100">
    <property type="component" value="Unassembled WGS sequence"/>
</dbReference>
<evidence type="ECO:0000256" key="3">
    <source>
        <dbReference type="PROSITE-ProRule" id="PRU00023"/>
    </source>
</evidence>
<sequence>MAEAVGLAASIITLIGVVGEIGSTASTIVHLYKSGPASAQNALEELRTLEAILKQLVPIVASQNFDSPQLRAVQLLFSDPIAKCTDTCIALSKLLKKSDLSTSLKARAKWIHLQKEVGRLVSSLSEQKLSFNLLFALLSSNQNIAVLNSIKRIETDIITQVQLEQTVHQSSVHTQHAIEGYIGQAVDSLRREIVRVPSPTTCLSQPRIPTAQNSGSRYLVKEAYMYVAEKVYHFPAPQYNWHSQRRQRKIEWAPQSTPQLLMGRWVLKVCSIDNASADRPHMKGFGFQLTYLFPLWMFLRFAILYSFFVEYDARKRQFSIQRSIAFPSIVDPGSDVMLFAKHGNVEGLKMLFSTGRARPTDADITGITPLHWAARRVFKSGDSFEIIELLLNEGADINATGDREADTPLHWVATYAASKTSRQVMKFLKDMGADATLPDVMGSSADDIFESLYGVTGQFEKQNDLGITPLMKEVGKGDECSLTKLNELVAEEGLLEQDRGGWTAMHWAAMGGSSTVIQNLIKAGIKMGFNYAAGSRFGAKPRDVAARYGNEEAWKIALTVCGLDLSVEL</sequence>
<dbReference type="Pfam" id="PF13606">
    <property type="entry name" value="Ank_3"/>
    <property type="match status" value="1"/>
</dbReference>
<feature type="domain" description="Azaphilone pigments biosynthesis cluster protein L N-terminal" evidence="5">
    <location>
        <begin position="2"/>
        <end position="137"/>
    </location>
</feature>
<keyword evidence="7" id="KW-1185">Reference proteome</keyword>
<keyword evidence="4" id="KW-0812">Transmembrane</keyword>
<organism evidence="6 7">
    <name type="scientific">Dactylellina haptotyla (strain CBS 200.50)</name>
    <name type="common">Nematode-trapping fungus</name>
    <name type="synonym">Monacrosporium haptotylum</name>
    <dbReference type="NCBI Taxonomy" id="1284197"/>
    <lineage>
        <taxon>Eukaryota</taxon>
        <taxon>Fungi</taxon>
        <taxon>Dikarya</taxon>
        <taxon>Ascomycota</taxon>
        <taxon>Pezizomycotina</taxon>
        <taxon>Orbiliomycetes</taxon>
        <taxon>Orbiliales</taxon>
        <taxon>Orbiliaceae</taxon>
        <taxon>Dactylellina</taxon>
    </lineage>
</organism>
<feature type="transmembrane region" description="Helical" evidence="4">
    <location>
        <begin position="289"/>
        <end position="308"/>
    </location>
</feature>
<dbReference type="InterPro" id="IPR002110">
    <property type="entry name" value="Ankyrin_rpt"/>
</dbReference>
<evidence type="ECO:0000256" key="1">
    <source>
        <dbReference type="ARBA" id="ARBA00022737"/>
    </source>
</evidence>
<dbReference type="InterPro" id="IPR036770">
    <property type="entry name" value="Ankyrin_rpt-contain_sf"/>
</dbReference>
<keyword evidence="1" id="KW-0677">Repeat</keyword>
<evidence type="ECO:0000256" key="2">
    <source>
        <dbReference type="ARBA" id="ARBA00023043"/>
    </source>
</evidence>
<proteinExistence type="predicted"/>
<feature type="repeat" description="ANK" evidence="3">
    <location>
        <begin position="365"/>
        <end position="402"/>
    </location>
</feature>
<dbReference type="OrthoDB" id="366390at2759"/>
<dbReference type="PANTHER" id="PTHR24189:SF50">
    <property type="entry name" value="ANKYRIN REPEAT AND SOCS BOX PROTEIN 2"/>
    <property type="match status" value="1"/>
</dbReference>
<dbReference type="Gene3D" id="1.25.40.20">
    <property type="entry name" value="Ankyrin repeat-containing domain"/>
    <property type="match status" value="2"/>
</dbReference>
<keyword evidence="4" id="KW-1133">Transmembrane helix</keyword>